<reference evidence="2 3" key="1">
    <citation type="journal article" date="2007" name="PLoS Genet.">
        <title>Patterns and implications of gene gain and loss in the evolution of Prochlorococcus.</title>
        <authorList>
            <person name="Kettler G.C."/>
            <person name="Martiny A.C."/>
            <person name="Huang K."/>
            <person name="Zucker J."/>
            <person name="Coleman M.L."/>
            <person name="Rodrigue S."/>
            <person name="Chen F."/>
            <person name="Lapidus A."/>
            <person name="Ferriera S."/>
            <person name="Johnson J."/>
            <person name="Steglich C."/>
            <person name="Church G.M."/>
            <person name="Richardson P."/>
            <person name="Chisholm S.W."/>
        </authorList>
    </citation>
    <scope>NUCLEOTIDE SEQUENCE [LARGE SCALE GENOMIC DNA]</scope>
    <source>
        <strain evidence="3">MIT 9211</strain>
    </source>
</reference>
<gene>
    <name evidence="2" type="ordered locus">P9211_14201</name>
</gene>
<keyword evidence="3" id="KW-1185">Reference proteome</keyword>
<dbReference type="GO" id="GO:0008757">
    <property type="term" value="F:S-adenosylmethionine-dependent methyltransferase activity"/>
    <property type="evidence" value="ECO:0007669"/>
    <property type="project" value="InterPro"/>
</dbReference>
<dbReference type="Pfam" id="PF08241">
    <property type="entry name" value="Methyltransf_11"/>
    <property type="match status" value="1"/>
</dbReference>
<evidence type="ECO:0000313" key="2">
    <source>
        <dbReference type="EMBL" id="ABX09351.1"/>
    </source>
</evidence>
<proteinExistence type="predicted"/>
<dbReference type="InterPro" id="IPR029063">
    <property type="entry name" value="SAM-dependent_MTases_sf"/>
</dbReference>
<protein>
    <recommendedName>
        <fullName evidence="1">Methyltransferase type 11 domain-containing protein</fullName>
    </recommendedName>
</protein>
<organism evidence="2 3">
    <name type="scientific">Prochlorococcus marinus (strain MIT 9211)</name>
    <dbReference type="NCBI Taxonomy" id="93059"/>
    <lineage>
        <taxon>Bacteria</taxon>
        <taxon>Bacillati</taxon>
        <taxon>Cyanobacteriota</taxon>
        <taxon>Cyanophyceae</taxon>
        <taxon>Synechococcales</taxon>
        <taxon>Prochlorococcaceae</taxon>
        <taxon>Prochlorococcus</taxon>
    </lineage>
</organism>
<dbReference type="eggNOG" id="COG2226">
    <property type="taxonomic scope" value="Bacteria"/>
</dbReference>
<dbReference type="AlphaFoldDB" id="A9BBY9"/>
<dbReference type="Proteomes" id="UP000000788">
    <property type="component" value="Chromosome"/>
</dbReference>
<evidence type="ECO:0000313" key="3">
    <source>
        <dbReference type="Proteomes" id="UP000000788"/>
    </source>
</evidence>
<accession>A9BBY9</accession>
<dbReference type="HOGENOM" id="CLU_072455_1_0_3"/>
<dbReference type="RefSeq" id="WP_012195972.1">
    <property type="nucleotide sequence ID" value="NC_009976.1"/>
</dbReference>
<dbReference type="Gene3D" id="3.40.50.150">
    <property type="entry name" value="Vaccinia Virus protein VP39"/>
    <property type="match status" value="1"/>
</dbReference>
<dbReference type="KEGG" id="pmj:P9211_14201"/>
<dbReference type="OrthoDB" id="939937at2"/>
<dbReference type="EMBL" id="CP000878">
    <property type="protein sequence ID" value="ABX09351.1"/>
    <property type="molecule type" value="Genomic_DNA"/>
</dbReference>
<dbReference type="SUPFAM" id="SSF53335">
    <property type="entry name" value="S-adenosyl-L-methionine-dependent methyltransferases"/>
    <property type="match status" value="1"/>
</dbReference>
<sequence>MALTFLTDYQRTKQDETDDELFYAEPRFVNHLDQGFRSRLTQLYRDRITSGSVVLDLMSSWVSHLPNDLKYKQVIGHGLNKLELEANKQLDRFWVQNFNRSQKLPLEDDSVDAALLVAAWQYLQYPEKIASEIRRVVKPKGQLIVSFSNRAFWTKSPRIWLEGSDSDRLNYVRDVLRMQGWLDIEYVIENTFSKAFFSLLPLKGDPFFSVIAVKESF</sequence>
<dbReference type="STRING" id="93059.P9211_14201"/>
<feature type="domain" description="Methyltransferase type 11" evidence="1">
    <location>
        <begin position="99"/>
        <end position="145"/>
    </location>
</feature>
<dbReference type="InterPro" id="IPR013216">
    <property type="entry name" value="Methyltransf_11"/>
</dbReference>
<dbReference type="PANTHER" id="PTHR43036:SF2">
    <property type="entry name" value="OS04G0481300 PROTEIN"/>
    <property type="match status" value="1"/>
</dbReference>
<name>A9BBY9_PROM4</name>
<evidence type="ECO:0000259" key="1">
    <source>
        <dbReference type="Pfam" id="PF08241"/>
    </source>
</evidence>
<dbReference type="PANTHER" id="PTHR43036">
    <property type="entry name" value="OSJNBB0011N17.9 PROTEIN"/>
    <property type="match status" value="1"/>
</dbReference>